<proteinExistence type="predicted"/>
<name>I0GXJ0_ACTM4</name>
<evidence type="ECO:0000313" key="1">
    <source>
        <dbReference type="EMBL" id="BAL85477.1"/>
    </source>
</evidence>
<organism evidence="1 2">
    <name type="scientific">Actinoplanes missouriensis (strain ATCC 14538 / DSM 43046 / CBS 188.64 / JCM 3121 / NBRC 102363 / NCIMB 12654 / NRRL B-3342 / UNCC 431)</name>
    <dbReference type="NCBI Taxonomy" id="512565"/>
    <lineage>
        <taxon>Bacteria</taxon>
        <taxon>Bacillati</taxon>
        <taxon>Actinomycetota</taxon>
        <taxon>Actinomycetes</taxon>
        <taxon>Micromonosporales</taxon>
        <taxon>Micromonosporaceae</taxon>
        <taxon>Actinoplanes</taxon>
    </lineage>
</organism>
<dbReference type="Proteomes" id="UP000007882">
    <property type="component" value="Chromosome"/>
</dbReference>
<evidence type="ECO:0000313" key="2">
    <source>
        <dbReference type="Proteomes" id="UP000007882"/>
    </source>
</evidence>
<dbReference type="RefSeq" id="WP_014440377.1">
    <property type="nucleotide sequence ID" value="NC_017093.1"/>
</dbReference>
<dbReference type="AlphaFoldDB" id="I0GXJ0"/>
<reference evidence="1 2" key="1">
    <citation type="submission" date="2012-02" db="EMBL/GenBank/DDBJ databases">
        <title>Complete genome sequence of Actinoplanes missouriensis 431 (= NBRC 102363).</title>
        <authorList>
            <person name="Ohnishi Y."/>
            <person name="Ishikawa J."/>
            <person name="Sekine M."/>
            <person name="Hosoyama A."/>
            <person name="Harada T."/>
            <person name="Narita H."/>
            <person name="Hata T."/>
            <person name="Konno Y."/>
            <person name="Tutikane K."/>
            <person name="Fujita N."/>
            <person name="Horinouchi S."/>
            <person name="Hayakawa M."/>
        </authorList>
    </citation>
    <scope>NUCLEOTIDE SEQUENCE [LARGE SCALE GENOMIC DNA]</scope>
    <source>
        <strain evidence="2">ATCC 14538 / DSM 43046 / CBS 188.64 / JCM 3121 / NBRC 102363 / NCIMB 12654 / NRRL B-3342 / UNCC 431</strain>
    </source>
</reference>
<dbReference type="PATRIC" id="fig|512565.3.peg.258"/>
<keyword evidence="2" id="KW-1185">Reference proteome</keyword>
<dbReference type="EMBL" id="AP012319">
    <property type="protein sequence ID" value="BAL85477.1"/>
    <property type="molecule type" value="Genomic_DNA"/>
</dbReference>
<gene>
    <name evidence="1" type="ordered locus">AMIS_2570</name>
</gene>
<dbReference type="STRING" id="512565.AMIS_2570"/>
<dbReference type="KEGG" id="ams:AMIS_2570"/>
<sequence>MTSLSEVAGLLTALQTLESLPPLERVRAARALSDRAKTALAAVGDAAVVEALSGSSYTAVASELGVSVATVNKAVTRHNARTKE</sequence>
<protein>
    <submittedName>
        <fullName evidence="1">Uncharacterized protein</fullName>
    </submittedName>
</protein>
<accession>I0GXJ0</accession>
<dbReference type="HOGENOM" id="CLU_2520169_0_0_11"/>